<sequence length="155" mass="17532">MKLVFGFLIFLTFQVQASGGESALNTINSLMEGIKNGNQDKISRVTHEYFKFSNIINDLVSENAGVDAHFCDYSHVSKRFYGVVCHVTYNQHRSGNIWLFYVLSEESGGKINNVVTNMHFSDYLSGRQDCVYIKKFKDGLSGDVVFDNVSCDYKP</sequence>
<accession>A0A0F5VFC9</accession>
<name>A0A0F5VFC9_9GAMM</name>
<proteinExistence type="predicted"/>
<dbReference type="RefSeq" id="WP_046219200.1">
    <property type="nucleotide sequence ID" value="NZ_JWYV01000002.1"/>
</dbReference>
<evidence type="ECO:0000256" key="1">
    <source>
        <dbReference type="SAM" id="SignalP"/>
    </source>
</evidence>
<feature type="chain" id="PRO_5002496335" evidence="1">
    <location>
        <begin position="18"/>
        <end position="155"/>
    </location>
</feature>
<dbReference type="STRING" id="265726.KY46_03185"/>
<comment type="caution">
    <text evidence="2">The sequence shown here is derived from an EMBL/GenBank/DDBJ whole genome shotgun (WGS) entry which is preliminary data.</text>
</comment>
<dbReference type="AlphaFoldDB" id="A0A0F5VFC9"/>
<keyword evidence="3" id="KW-1185">Reference proteome</keyword>
<dbReference type="Proteomes" id="UP000033633">
    <property type="component" value="Unassembled WGS sequence"/>
</dbReference>
<protein>
    <submittedName>
        <fullName evidence="2">Uncharacterized protein</fullName>
    </submittedName>
</protein>
<reference evidence="2 3" key="1">
    <citation type="submission" date="2014-12" db="EMBL/GenBank/DDBJ databases">
        <title>Mercury Reductase activity and rhizosphere competence traits in the genome of root associated Photobacterium halotolerans MELD1.</title>
        <authorList>
            <person name="Mathew D.C."/>
            <person name="Huang C.-C."/>
        </authorList>
    </citation>
    <scope>NUCLEOTIDE SEQUENCE [LARGE SCALE GENOMIC DNA]</scope>
    <source>
        <strain evidence="2 3">MELD1</strain>
    </source>
</reference>
<dbReference type="EMBL" id="JWYV01000002">
    <property type="protein sequence ID" value="KKD00834.1"/>
    <property type="molecule type" value="Genomic_DNA"/>
</dbReference>
<dbReference type="OrthoDB" id="9939238at2"/>
<evidence type="ECO:0000313" key="2">
    <source>
        <dbReference type="EMBL" id="KKD00834.1"/>
    </source>
</evidence>
<dbReference type="PATRIC" id="fig|265726.11.peg.1980"/>
<evidence type="ECO:0000313" key="3">
    <source>
        <dbReference type="Proteomes" id="UP000033633"/>
    </source>
</evidence>
<gene>
    <name evidence="2" type="ORF">KY46_03185</name>
</gene>
<organism evidence="2 3">
    <name type="scientific">Photobacterium halotolerans</name>
    <dbReference type="NCBI Taxonomy" id="265726"/>
    <lineage>
        <taxon>Bacteria</taxon>
        <taxon>Pseudomonadati</taxon>
        <taxon>Pseudomonadota</taxon>
        <taxon>Gammaproteobacteria</taxon>
        <taxon>Vibrionales</taxon>
        <taxon>Vibrionaceae</taxon>
        <taxon>Photobacterium</taxon>
    </lineage>
</organism>
<keyword evidence="1" id="KW-0732">Signal</keyword>
<feature type="signal peptide" evidence="1">
    <location>
        <begin position="1"/>
        <end position="17"/>
    </location>
</feature>